<reference evidence="2 3" key="1">
    <citation type="submission" date="2015-10" db="EMBL/GenBank/DDBJ databases">
        <authorList>
            <person name="Gilbert D.G."/>
        </authorList>
    </citation>
    <scope>NUCLEOTIDE SEQUENCE [LARGE SCALE GENOMIC DNA]</scope>
    <source>
        <strain evidence="2">COMA1</strain>
    </source>
</reference>
<dbReference type="Gene3D" id="3.90.1580.10">
    <property type="entry name" value="paralog of FGE (formylglycine-generating enzyme)"/>
    <property type="match status" value="1"/>
</dbReference>
<dbReference type="InterPro" id="IPR051043">
    <property type="entry name" value="Sulfatase_Mod_Factor_Kinase"/>
</dbReference>
<keyword evidence="3" id="KW-1185">Reference proteome</keyword>
<dbReference type="InterPro" id="IPR042095">
    <property type="entry name" value="SUMF_sf"/>
</dbReference>
<dbReference type="InterPro" id="IPR005532">
    <property type="entry name" value="SUMF_dom"/>
</dbReference>
<dbReference type="Proteomes" id="UP000199032">
    <property type="component" value="Unassembled WGS sequence"/>
</dbReference>
<evidence type="ECO:0000259" key="1">
    <source>
        <dbReference type="Pfam" id="PF03781"/>
    </source>
</evidence>
<feature type="domain" description="Sulfatase-modifying factor enzyme-like" evidence="1">
    <location>
        <begin position="29"/>
        <end position="292"/>
    </location>
</feature>
<dbReference type="STRING" id="1742972.COMA1_30445"/>
<sequence>MMVRLFACCTLLLAVTHHDESTAQAEVLSDMVMIPAGEFLMGSPEDGLSFDDEHPQRLVYVASFSIDRYEVTNAQYKQFVDGTGHPPPSHLTPRFNLWTETAPLPGSDKHPVVNISWHEAGAYCRWQGKRLPTEAEWEKAARGTNGRRYPWGIDWDIFSGNSASYWAGRTIEFKDGEAWKAFWMNGDGARASHEHGLTGEVLTLPIGTFPQGASPYGVFDMAGNVAEWVQDWYEPYSYLNAPLSDPQGPHGQLLKVVRGGSWLKPARNIRASDRDYALPTDRATGIGFRCARDVW</sequence>
<dbReference type="RefSeq" id="WP_090749662.1">
    <property type="nucleotide sequence ID" value="NZ_CZQA01000009.1"/>
</dbReference>
<dbReference type="OrthoDB" id="9806479at2"/>
<dbReference type="AlphaFoldDB" id="A0A0S4LMF0"/>
<organism evidence="2 3">
    <name type="scientific">Candidatus Nitrospira nitrosa</name>
    <dbReference type="NCBI Taxonomy" id="1742972"/>
    <lineage>
        <taxon>Bacteria</taxon>
        <taxon>Pseudomonadati</taxon>
        <taxon>Nitrospirota</taxon>
        <taxon>Nitrospiria</taxon>
        <taxon>Nitrospirales</taxon>
        <taxon>Nitrospiraceae</taxon>
        <taxon>Nitrospira</taxon>
    </lineage>
</organism>
<dbReference type="PANTHER" id="PTHR23150:SF19">
    <property type="entry name" value="FORMYLGLYCINE-GENERATING ENZYME"/>
    <property type="match status" value="1"/>
</dbReference>
<accession>A0A0S4LMF0</accession>
<gene>
    <name evidence="2" type="ORF">COMA1_30445</name>
</gene>
<proteinExistence type="predicted"/>
<dbReference type="SUPFAM" id="SSF56436">
    <property type="entry name" value="C-type lectin-like"/>
    <property type="match status" value="1"/>
</dbReference>
<dbReference type="GO" id="GO:0120147">
    <property type="term" value="F:formylglycine-generating oxidase activity"/>
    <property type="evidence" value="ECO:0007669"/>
    <property type="project" value="TreeGrafter"/>
</dbReference>
<dbReference type="PANTHER" id="PTHR23150">
    <property type="entry name" value="SULFATASE MODIFYING FACTOR 1, 2"/>
    <property type="match status" value="1"/>
</dbReference>
<dbReference type="Pfam" id="PF03781">
    <property type="entry name" value="FGE-sulfatase"/>
    <property type="match status" value="1"/>
</dbReference>
<evidence type="ECO:0000313" key="2">
    <source>
        <dbReference type="EMBL" id="CUS37172.1"/>
    </source>
</evidence>
<protein>
    <recommendedName>
        <fullName evidence="1">Sulfatase-modifying factor enzyme-like domain-containing protein</fullName>
    </recommendedName>
</protein>
<name>A0A0S4LMF0_9BACT</name>
<evidence type="ECO:0000313" key="3">
    <source>
        <dbReference type="Proteomes" id="UP000199032"/>
    </source>
</evidence>
<dbReference type="InterPro" id="IPR016187">
    <property type="entry name" value="CTDL_fold"/>
</dbReference>
<dbReference type="EMBL" id="CZQA01000009">
    <property type="protein sequence ID" value="CUS37172.1"/>
    <property type="molecule type" value="Genomic_DNA"/>
</dbReference>